<proteinExistence type="predicted"/>
<dbReference type="InterPro" id="IPR021711">
    <property type="entry name" value="DUF3295"/>
</dbReference>
<dbReference type="EMBL" id="JH793905">
    <property type="protein sequence ID" value="ELQ32386.1"/>
    <property type="molecule type" value="Genomic_DNA"/>
</dbReference>
<dbReference type="Proteomes" id="UP000011086">
    <property type="component" value="Unassembled WGS sequence"/>
</dbReference>
<sequence>MVAGGLSLGGFSPFSAGLFYGHISPLRITQKPKFDIPGLCSSSNLFPHKEEDSTREAMAIISPPANIDHYESKDTAIDDDDDKGAWENINCDSPGRKDGIPLFQRVDFKANLLPGRSLLSSFLERKPQNFQTATITDEQKATSHGKDPRGHSASPDSAVFGRSAAQPFANPNQLPETIRLGIVRERSEAFSTANAVNRRKYRQYSDVSWSIKECTGDYNTMVRVAGASSQSTYGPPWNTNHLTQVSLVVIFKVVVKNRAVSMRLPDYYLNATQIFQAVDLRLYRRKKLLARLQENSHINKETDGVWVPFRDGVFLCKEVKLFEEVRNLFKHSDQPLPPD</sequence>
<evidence type="ECO:0000256" key="1">
    <source>
        <dbReference type="SAM" id="MobiDB-lite"/>
    </source>
</evidence>
<feature type="domain" description="HTH APSES-type" evidence="2">
    <location>
        <begin position="237"/>
        <end position="339"/>
    </location>
</feature>
<accession>A0AA97PF87</accession>
<protein>
    <recommendedName>
        <fullName evidence="2">HTH APSES-type domain-containing protein</fullName>
    </recommendedName>
</protein>
<dbReference type="GO" id="GO:0003677">
    <property type="term" value="F:DNA binding"/>
    <property type="evidence" value="ECO:0007669"/>
    <property type="project" value="InterPro"/>
</dbReference>
<name>A0AA97PF87_PYRO3</name>
<dbReference type="InterPro" id="IPR036887">
    <property type="entry name" value="HTH_APSES_sf"/>
</dbReference>
<reference evidence="3" key="1">
    <citation type="journal article" date="2012" name="PLoS Genet.">
        <title>Comparative analysis of the genomes of two field isolates of the rice blast fungus Magnaporthe oryzae.</title>
        <authorList>
            <person name="Xue M."/>
            <person name="Yang J."/>
            <person name="Li Z."/>
            <person name="Hu S."/>
            <person name="Yao N."/>
            <person name="Dean R.A."/>
            <person name="Zhao W."/>
            <person name="Shen M."/>
            <person name="Zhang H."/>
            <person name="Li C."/>
            <person name="Liu L."/>
            <person name="Cao L."/>
            <person name="Xu X."/>
            <person name="Xing Y."/>
            <person name="Hsiang T."/>
            <person name="Zhang Z."/>
            <person name="Xu J.R."/>
            <person name="Peng Y.L."/>
        </authorList>
    </citation>
    <scope>NUCLEOTIDE SEQUENCE</scope>
    <source>
        <strain evidence="3">Y34</strain>
    </source>
</reference>
<dbReference type="PROSITE" id="PS51299">
    <property type="entry name" value="HTH_APSES"/>
    <property type="match status" value="1"/>
</dbReference>
<dbReference type="Pfam" id="PF11702">
    <property type="entry name" value="DUF3295"/>
    <property type="match status" value="1"/>
</dbReference>
<dbReference type="AlphaFoldDB" id="A0AA97PF87"/>
<dbReference type="SUPFAM" id="SSF54616">
    <property type="entry name" value="DNA-binding domain of Mlu1-box binding protein MBP1"/>
    <property type="match status" value="1"/>
</dbReference>
<dbReference type="Gene3D" id="3.10.260.10">
    <property type="entry name" value="Transcription regulator HTH, APSES-type DNA-binding domain"/>
    <property type="match status" value="1"/>
</dbReference>
<feature type="compositionally biased region" description="Basic and acidic residues" evidence="1">
    <location>
        <begin position="137"/>
        <end position="150"/>
    </location>
</feature>
<feature type="region of interest" description="Disordered" evidence="1">
    <location>
        <begin position="130"/>
        <end position="159"/>
    </location>
</feature>
<gene>
    <name evidence="3" type="ORF">OOU_Y34scaffold01172g2</name>
</gene>
<organism evidence="3">
    <name type="scientific">Pyricularia oryzae (strain Y34)</name>
    <name type="common">Rice blast fungus</name>
    <name type="synonym">Magnaporthe oryzae</name>
    <dbReference type="NCBI Taxonomy" id="1143189"/>
    <lineage>
        <taxon>Eukaryota</taxon>
        <taxon>Fungi</taxon>
        <taxon>Dikarya</taxon>
        <taxon>Ascomycota</taxon>
        <taxon>Pezizomycotina</taxon>
        <taxon>Sordariomycetes</taxon>
        <taxon>Sordariomycetidae</taxon>
        <taxon>Magnaporthales</taxon>
        <taxon>Pyriculariaceae</taxon>
        <taxon>Pyricularia</taxon>
    </lineage>
</organism>
<dbReference type="InterPro" id="IPR003163">
    <property type="entry name" value="Tscrpt_reg_HTH_APSES-type"/>
</dbReference>
<evidence type="ECO:0000259" key="2">
    <source>
        <dbReference type="PROSITE" id="PS51299"/>
    </source>
</evidence>
<evidence type="ECO:0000313" key="3">
    <source>
        <dbReference type="EMBL" id="ELQ32386.1"/>
    </source>
</evidence>